<reference evidence="1 2" key="1">
    <citation type="submission" date="2019-11" db="EMBL/GenBank/DDBJ databases">
        <title>Whole genome sequence of Oryza granulata.</title>
        <authorList>
            <person name="Li W."/>
        </authorList>
    </citation>
    <scope>NUCLEOTIDE SEQUENCE [LARGE SCALE GENOMIC DNA]</scope>
    <source>
        <strain evidence="2">cv. Menghai</strain>
        <tissue evidence="1">Leaf</tissue>
    </source>
</reference>
<name>A0A6G1FF98_9ORYZ</name>
<dbReference type="Proteomes" id="UP000479710">
    <property type="component" value="Unassembled WGS sequence"/>
</dbReference>
<gene>
    <name evidence="1" type="ORF">E2562_034276</name>
</gene>
<dbReference type="AlphaFoldDB" id="A0A6G1FF98"/>
<protein>
    <submittedName>
        <fullName evidence="1">Uncharacterized protein</fullName>
    </submittedName>
</protein>
<evidence type="ECO:0000313" key="1">
    <source>
        <dbReference type="EMBL" id="KAF0935493.1"/>
    </source>
</evidence>
<sequence length="82" mass="8749">ASYLWESGQQKAYVRVLFLSSSHRPVQNSKFKHVILLRTLHDVCTAARPSSASEPLAALTGQRHRASGPVAAAVGGTPISLP</sequence>
<feature type="non-terminal residue" evidence="1">
    <location>
        <position position="1"/>
    </location>
</feature>
<comment type="caution">
    <text evidence="1">The sequence shown here is derived from an EMBL/GenBank/DDBJ whole genome shotgun (WGS) entry which is preliminary data.</text>
</comment>
<proteinExistence type="predicted"/>
<evidence type="ECO:0000313" key="2">
    <source>
        <dbReference type="Proteomes" id="UP000479710"/>
    </source>
</evidence>
<organism evidence="1 2">
    <name type="scientific">Oryza meyeriana var. granulata</name>
    <dbReference type="NCBI Taxonomy" id="110450"/>
    <lineage>
        <taxon>Eukaryota</taxon>
        <taxon>Viridiplantae</taxon>
        <taxon>Streptophyta</taxon>
        <taxon>Embryophyta</taxon>
        <taxon>Tracheophyta</taxon>
        <taxon>Spermatophyta</taxon>
        <taxon>Magnoliopsida</taxon>
        <taxon>Liliopsida</taxon>
        <taxon>Poales</taxon>
        <taxon>Poaceae</taxon>
        <taxon>BOP clade</taxon>
        <taxon>Oryzoideae</taxon>
        <taxon>Oryzeae</taxon>
        <taxon>Oryzinae</taxon>
        <taxon>Oryza</taxon>
        <taxon>Oryza meyeriana</taxon>
    </lineage>
</organism>
<accession>A0A6G1FF98</accession>
<keyword evidence="2" id="KW-1185">Reference proteome</keyword>
<dbReference type="EMBL" id="SPHZ02000001">
    <property type="protein sequence ID" value="KAF0935493.1"/>
    <property type="molecule type" value="Genomic_DNA"/>
</dbReference>